<keyword evidence="3" id="KW-1185">Reference proteome</keyword>
<dbReference type="GO" id="GO:0006355">
    <property type="term" value="P:regulation of DNA-templated transcription"/>
    <property type="evidence" value="ECO:0007669"/>
    <property type="project" value="InterPro"/>
</dbReference>
<name>A0A431WSI7_9GAMM</name>
<gene>
    <name evidence="2" type="ORF">EKG38_10790</name>
</gene>
<dbReference type="AlphaFoldDB" id="A0A431WSI7"/>
<evidence type="ECO:0000313" key="3">
    <source>
        <dbReference type="Proteomes" id="UP000267448"/>
    </source>
</evidence>
<dbReference type="OrthoDB" id="6115007at2"/>
<proteinExistence type="predicted"/>
<dbReference type="EMBL" id="RXNU01000005">
    <property type="protein sequence ID" value="RTR38658.1"/>
    <property type="molecule type" value="Genomic_DNA"/>
</dbReference>
<feature type="domain" description="HTH luxR-type" evidence="1">
    <location>
        <begin position="178"/>
        <end position="243"/>
    </location>
</feature>
<dbReference type="Gene3D" id="1.10.10.10">
    <property type="entry name" value="Winged helix-like DNA-binding domain superfamily/Winged helix DNA-binding domain"/>
    <property type="match status" value="1"/>
</dbReference>
<dbReference type="Pfam" id="PF00196">
    <property type="entry name" value="GerE"/>
    <property type="match status" value="1"/>
</dbReference>
<evidence type="ECO:0000259" key="1">
    <source>
        <dbReference type="PROSITE" id="PS50043"/>
    </source>
</evidence>
<evidence type="ECO:0000313" key="2">
    <source>
        <dbReference type="EMBL" id="RTR38658.1"/>
    </source>
</evidence>
<reference evidence="2 3" key="1">
    <citation type="submission" date="2018-12" db="EMBL/GenBank/DDBJ databases">
        <authorList>
            <person name="Yu L."/>
        </authorList>
    </citation>
    <scope>NUCLEOTIDE SEQUENCE [LARGE SCALE GENOMIC DNA]</scope>
    <source>
        <strain evidence="2 3">HAW-EB2</strain>
    </source>
</reference>
<sequence>MTEACSVPTEIIEDLLSQLEVLGVNGFFYGIGANPNPGQDHPYKKLEKRLPLKMAKVRYAIFSDEKTRRLRDTYLKVFARHDECYFEKKAMGPNIWRQPDSTQHQFIKLLKEDDIYSRVIWLLPTKYHKSWVNTFMLYSSLSDNEMKVAIDDNRDKIQRLLELYGEYFSSKYIHLLNPVYNFHCMTPTSKTILEMAAEGVSTQRIAKTLFLSERGVIYHLDKMKVIFGANNRAQLVSRAFQMGIMNAMLPPT</sequence>
<protein>
    <submittedName>
        <fullName evidence="2">LuxR family transcriptional regulator</fullName>
    </submittedName>
</protein>
<dbReference type="SUPFAM" id="SSF46894">
    <property type="entry name" value="C-terminal effector domain of the bipartite response regulators"/>
    <property type="match status" value="1"/>
</dbReference>
<dbReference type="InterPro" id="IPR036388">
    <property type="entry name" value="WH-like_DNA-bd_sf"/>
</dbReference>
<dbReference type="SMART" id="SM00421">
    <property type="entry name" value="HTH_LUXR"/>
    <property type="match status" value="1"/>
</dbReference>
<dbReference type="Proteomes" id="UP000267448">
    <property type="component" value="Unassembled WGS sequence"/>
</dbReference>
<comment type="caution">
    <text evidence="2">The sequence shown here is derived from an EMBL/GenBank/DDBJ whole genome shotgun (WGS) entry which is preliminary data.</text>
</comment>
<dbReference type="InterPro" id="IPR016032">
    <property type="entry name" value="Sig_transdc_resp-reg_C-effctor"/>
</dbReference>
<dbReference type="InterPro" id="IPR000792">
    <property type="entry name" value="Tscrpt_reg_LuxR_C"/>
</dbReference>
<organism evidence="2 3">
    <name type="scientific">Shewanella canadensis</name>
    <dbReference type="NCBI Taxonomy" id="271096"/>
    <lineage>
        <taxon>Bacteria</taxon>
        <taxon>Pseudomonadati</taxon>
        <taxon>Pseudomonadota</taxon>
        <taxon>Gammaproteobacteria</taxon>
        <taxon>Alteromonadales</taxon>
        <taxon>Shewanellaceae</taxon>
        <taxon>Shewanella</taxon>
    </lineage>
</organism>
<dbReference type="GO" id="GO:0003677">
    <property type="term" value="F:DNA binding"/>
    <property type="evidence" value="ECO:0007669"/>
    <property type="project" value="InterPro"/>
</dbReference>
<accession>A0A431WSI7</accession>
<dbReference type="PROSITE" id="PS50043">
    <property type="entry name" value="HTH_LUXR_2"/>
    <property type="match status" value="1"/>
</dbReference>
<dbReference type="CDD" id="cd06170">
    <property type="entry name" value="LuxR_C_like"/>
    <property type="match status" value="1"/>
</dbReference>